<sequence>MQVNYRHVIFTIDEGLRDVFLLHRHLLKAFMDEAAKLLTSFFQKKAKVTPGIIMGIPTFGSKVNFNPHVHLLVTMGGLTKTGEWKEYDYLPFKMLRKQWQTVVLKLIRKGVTEEEKKRLEPKLQKAFSENREGFYVHAPKQKGNVKEQLRYIGRYIRRPAIGPNRIEAYDGQFVSIKYMDKTDGVEKIETVSVEEFITRLIRYIPDEQFKTIRHYGM</sequence>
<evidence type="ECO:0000313" key="3">
    <source>
        <dbReference type="Proteomes" id="UP000658225"/>
    </source>
</evidence>
<dbReference type="GO" id="GO:0004803">
    <property type="term" value="F:transposase activity"/>
    <property type="evidence" value="ECO:0007669"/>
    <property type="project" value="InterPro"/>
</dbReference>
<gene>
    <name evidence="2" type="ORF">H4683_001596</name>
</gene>
<dbReference type="PANTHER" id="PTHR37023">
    <property type="entry name" value="TRANSPOSASE"/>
    <property type="match status" value="1"/>
</dbReference>
<dbReference type="EMBL" id="JADBEL010000006">
    <property type="protein sequence ID" value="MBE1554520.1"/>
    <property type="molecule type" value="Genomic_DNA"/>
</dbReference>
<evidence type="ECO:0000259" key="1">
    <source>
        <dbReference type="Pfam" id="PF04986"/>
    </source>
</evidence>
<dbReference type="GO" id="GO:0003677">
    <property type="term" value="F:DNA binding"/>
    <property type="evidence" value="ECO:0007669"/>
    <property type="project" value="InterPro"/>
</dbReference>
<name>A0A927RCM4_9BACL</name>
<dbReference type="GO" id="GO:0006313">
    <property type="term" value="P:DNA transposition"/>
    <property type="evidence" value="ECO:0007669"/>
    <property type="project" value="InterPro"/>
</dbReference>
<dbReference type="AlphaFoldDB" id="A0A927RCM4"/>
<feature type="domain" description="Transposase IS801/IS1294" evidence="1">
    <location>
        <begin position="51"/>
        <end position="217"/>
    </location>
</feature>
<keyword evidence="3" id="KW-1185">Reference proteome</keyword>
<protein>
    <recommendedName>
        <fullName evidence="1">Transposase IS801/IS1294 domain-containing protein</fullName>
    </recommendedName>
</protein>
<organism evidence="2 3">
    <name type="scientific">Sporosarcina limicola</name>
    <dbReference type="NCBI Taxonomy" id="34101"/>
    <lineage>
        <taxon>Bacteria</taxon>
        <taxon>Bacillati</taxon>
        <taxon>Bacillota</taxon>
        <taxon>Bacilli</taxon>
        <taxon>Bacillales</taxon>
        <taxon>Caryophanaceae</taxon>
        <taxon>Sporosarcina</taxon>
    </lineage>
</organism>
<proteinExistence type="predicted"/>
<accession>A0A927RCM4</accession>
<dbReference type="Proteomes" id="UP000658225">
    <property type="component" value="Unassembled WGS sequence"/>
</dbReference>
<comment type="caution">
    <text evidence="2">The sequence shown here is derived from an EMBL/GenBank/DDBJ whole genome shotgun (WGS) entry which is preliminary data.</text>
</comment>
<dbReference type="InterPro" id="IPR007069">
    <property type="entry name" value="Transposase_32"/>
</dbReference>
<evidence type="ECO:0000313" key="2">
    <source>
        <dbReference type="EMBL" id="MBE1554520.1"/>
    </source>
</evidence>
<dbReference type="PANTHER" id="PTHR37023:SF1">
    <property type="entry name" value="ISSOD25 TRANSPOSASE TNPA_ISSOD25"/>
    <property type="match status" value="1"/>
</dbReference>
<reference evidence="2" key="1">
    <citation type="submission" date="2020-10" db="EMBL/GenBank/DDBJ databases">
        <title>Genomic Encyclopedia of Type Strains, Phase IV (KMG-IV): sequencing the most valuable type-strain genomes for metagenomic binning, comparative biology and taxonomic classification.</title>
        <authorList>
            <person name="Goeker M."/>
        </authorList>
    </citation>
    <scope>NUCLEOTIDE SEQUENCE</scope>
    <source>
        <strain evidence="2">DSM 13886</strain>
    </source>
</reference>
<dbReference type="Pfam" id="PF04986">
    <property type="entry name" value="Y2_Tnp"/>
    <property type="match status" value="1"/>
</dbReference>